<dbReference type="Pfam" id="PF08818">
    <property type="entry name" value="DUF1801"/>
    <property type="match status" value="1"/>
</dbReference>
<evidence type="ECO:0000259" key="1">
    <source>
        <dbReference type="Pfam" id="PF08818"/>
    </source>
</evidence>
<dbReference type="EMBL" id="FXWK01000001">
    <property type="protein sequence ID" value="SMQ64615.1"/>
    <property type="molecule type" value="Genomic_DNA"/>
</dbReference>
<organism evidence="2 3">
    <name type="scientific">Devosia lucknowensis</name>
    <dbReference type="NCBI Taxonomy" id="1096929"/>
    <lineage>
        <taxon>Bacteria</taxon>
        <taxon>Pseudomonadati</taxon>
        <taxon>Pseudomonadota</taxon>
        <taxon>Alphaproteobacteria</taxon>
        <taxon>Hyphomicrobiales</taxon>
        <taxon>Devosiaceae</taxon>
        <taxon>Devosia</taxon>
    </lineage>
</organism>
<dbReference type="AlphaFoldDB" id="A0A1Y6EPJ5"/>
<sequence length="142" mass="15859">MAEQKTKPHSGDVDAYLAQIEDPTRRADSRELLAMMADVSGHEPVLWGTMVGFGQYHYRYASGHEWDAFRIGFAPRKGDISLYLLGSDAPDGEPQASLLARLGKHKAGKSCLYVKRLADIDHAVLRELTVHAYARMQKAYPE</sequence>
<name>A0A1Y6EPJ5_9HYPH</name>
<gene>
    <name evidence="2" type="ORF">SAMN06295905_1018</name>
</gene>
<dbReference type="InterPro" id="IPR014922">
    <property type="entry name" value="YdhG-like"/>
</dbReference>
<dbReference type="Proteomes" id="UP000194474">
    <property type="component" value="Unassembled WGS sequence"/>
</dbReference>
<accession>A0A1Y6EPJ5</accession>
<protein>
    <recommendedName>
        <fullName evidence="1">YdhG-like domain-containing protein</fullName>
    </recommendedName>
</protein>
<evidence type="ECO:0000313" key="3">
    <source>
        <dbReference type="Proteomes" id="UP000194474"/>
    </source>
</evidence>
<reference evidence="3" key="1">
    <citation type="submission" date="2017-04" db="EMBL/GenBank/DDBJ databases">
        <authorList>
            <person name="Varghese N."/>
            <person name="Submissions S."/>
        </authorList>
    </citation>
    <scope>NUCLEOTIDE SEQUENCE [LARGE SCALE GENOMIC DNA]</scope>
</reference>
<proteinExistence type="predicted"/>
<evidence type="ECO:0000313" key="2">
    <source>
        <dbReference type="EMBL" id="SMQ64615.1"/>
    </source>
</evidence>
<keyword evidence="3" id="KW-1185">Reference proteome</keyword>
<dbReference type="OrthoDB" id="5951444at2"/>
<feature type="domain" description="YdhG-like" evidence="1">
    <location>
        <begin position="25"/>
        <end position="130"/>
    </location>
</feature>
<dbReference type="SUPFAM" id="SSF159888">
    <property type="entry name" value="YdhG-like"/>
    <property type="match status" value="1"/>
</dbReference>
<dbReference type="RefSeq" id="WP_086469398.1">
    <property type="nucleotide sequence ID" value="NZ_FXWK01000001.1"/>
</dbReference>